<dbReference type="GO" id="GO:0006369">
    <property type="term" value="P:termination of RNA polymerase II transcription"/>
    <property type="evidence" value="ECO:0007669"/>
    <property type="project" value="InterPro"/>
</dbReference>
<dbReference type="InterPro" id="IPR006569">
    <property type="entry name" value="CID_dom"/>
</dbReference>
<comment type="caution">
    <text evidence="4">The sequence shown here is derived from an EMBL/GenBank/DDBJ whole genome shotgun (WGS) entry which is preliminary data.</text>
</comment>
<gene>
    <name evidence="4" type="ORF">Nepgr_017636</name>
</gene>
<reference evidence="4" key="1">
    <citation type="submission" date="2023-05" db="EMBL/GenBank/DDBJ databases">
        <title>Nepenthes gracilis genome sequencing.</title>
        <authorList>
            <person name="Fukushima K."/>
        </authorList>
    </citation>
    <scope>NUCLEOTIDE SEQUENCE</scope>
    <source>
        <strain evidence="4">SING2019-196</strain>
    </source>
</reference>
<dbReference type="SUPFAM" id="SSF48464">
    <property type="entry name" value="ENTH/VHS domain"/>
    <property type="match status" value="1"/>
</dbReference>
<organism evidence="4 5">
    <name type="scientific">Nepenthes gracilis</name>
    <name type="common">Slender pitcher plant</name>
    <dbReference type="NCBI Taxonomy" id="150966"/>
    <lineage>
        <taxon>Eukaryota</taxon>
        <taxon>Viridiplantae</taxon>
        <taxon>Streptophyta</taxon>
        <taxon>Embryophyta</taxon>
        <taxon>Tracheophyta</taxon>
        <taxon>Spermatophyta</taxon>
        <taxon>Magnoliopsida</taxon>
        <taxon>eudicotyledons</taxon>
        <taxon>Gunneridae</taxon>
        <taxon>Pentapetalae</taxon>
        <taxon>Caryophyllales</taxon>
        <taxon>Nepenthaceae</taxon>
        <taxon>Nepenthes</taxon>
    </lineage>
</organism>
<dbReference type="GO" id="GO:0003729">
    <property type="term" value="F:mRNA binding"/>
    <property type="evidence" value="ECO:0007669"/>
    <property type="project" value="InterPro"/>
</dbReference>
<dbReference type="EMBL" id="BSYO01000015">
    <property type="protein sequence ID" value="GMH15795.1"/>
    <property type="molecule type" value="Genomic_DNA"/>
</dbReference>
<dbReference type="Pfam" id="PF23228">
    <property type="entry name" value="zf_PCFS4"/>
    <property type="match status" value="1"/>
</dbReference>
<dbReference type="PROSITE" id="PS51391">
    <property type="entry name" value="CID"/>
    <property type="match status" value="1"/>
</dbReference>
<dbReference type="Gene3D" id="1.25.40.90">
    <property type="match status" value="1"/>
</dbReference>
<dbReference type="AlphaFoldDB" id="A0AAD3XTJ4"/>
<proteinExistence type="predicted"/>
<dbReference type="GO" id="GO:0031124">
    <property type="term" value="P:mRNA 3'-end processing"/>
    <property type="evidence" value="ECO:0007669"/>
    <property type="project" value="InterPro"/>
</dbReference>
<evidence type="ECO:0000256" key="2">
    <source>
        <dbReference type="SAM" id="MobiDB-lite"/>
    </source>
</evidence>
<dbReference type="InterPro" id="IPR045154">
    <property type="entry name" value="PCF11-like"/>
</dbReference>
<dbReference type="InterPro" id="IPR057242">
    <property type="entry name" value="PCFS4-like"/>
</dbReference>
<dbReference type="GO" id="GO:0005737">
    <property type="term" value="C:cytoplasm"/>
    <property type="evidence" value="ECO:0007669"/>
    <property type="project" value="TreeGrafter"/>
</dbReference>
<dbReference type="Proteomes" id="UP001279734">
    <property type="component" value="Unassembled WGS sequence"/>
</dbReference>
<dbReference type="InterPro" id="IPR008942">
    <property type="entry name" value="ENTH_VHS"/>
</dbReference>
<dbReference type="FunFam" id="1.25.40.90:FF:000023">
    <property type="entry name" value="polyadenylation and cleavage factor homolog 4"/>
    <property type="match status" value="1"/>
</dbReference>
<feature type="compositionally biased region" description="Polar residues" evidence="2">
    <location>
        <begin position="412"/>
        <end position="421"/>
    </location>
</feature>
<dbReference type="GO" id="GO:0000993">
    <property type="term" value="F:RNA polymerase II complex binding"/>
    <property type="evidence" value="ECO:0007669"/>
    <property type="project" value="InterPro"/>
</dbReference>
<protein>
    <recommendedName>
        <fullName evidence="3">CID domain-containing protein</fullName>
    </recommendedName>
</protein>
<keyword evidence="1" id="KW-0507">mRNA processing</keyword>
<evidence type="ECO:0000259" key="3">
    <source>
        <dbReference type="PROSITE" id="PS51391"/>
    </source>
</evidence>
<feature type="region of interest" description="Disordered" evidence="2">
    <location>
        <begin position="269"/>
        <end position="307"/>
    </location>
</feature>
<feature type="domain" description="CID" evidence="3">
    <location>
        <begin position="44"/>
        <end position="172"/>
    </location>
</feature>
<evidence type="ECO:0000313" key="4">
    <source>
        <dbReference type="EMBL" id="GMH15795.1"/>
    </source>
</evidence>
<accession>A0AAD3XTJ4</accession>
<feature type="region of interest" description="Disordered" evidence="2">
    <location>
        <begin position="357"/>
        <end position="378"/>
    </location>
</feature>
<dbReference type="PANTHER" id="PTHR15921">
    <property type="entry name" value="PRE-MRNA CLEAVAGE COMPLEX II"/>
    <property type="match status" value="1"/>
</dbReference>
<sequence>MPIDAVSVPKPASSPILGRFREFLREREYDLRDVSEGGVVPPPTTDEIVRLYEALLSELTFNSKPVITDLTIIAGEQREHGEGIADAVCARILEVSDDQKLPSLYLLDSIVKNIGREYVRYFSSRLPEVFCKVYRQVQPNQYPAMRHLFGTWSSVFPTSVLRKIEAELQFSPSVNQQSAGLANMRASESPRPIHGIHVNPKYLEAQFDNSSVNNNIQQARGSSTFKIYDQKPAAGYNVYDSDQGEGERLSIYGGRTSFSLGAEKLLPSGVGPTRHLSPSVDEFGGSRSPGRIAERPSPSHGGLNYGFSRVRGREEGASGWLKRRSFDDNYRGLEKDRAHSLSNGYDHDRPRALIDAYGHDNGNRTLNGRPPKVDRVMNGTDGKIVARPWQNTEEEEFNWEDMSPTLTDRRGNNPTSSSGTFFTRPGLGTHGITSVDSNFRSSNWHIEAHISKANDSPNIAGDAVPLPGGGHGPVTNLLGARNQLTKHTDSHHSQGTWNLPSNLMESSPNHLANAGLEINAQSTFHATGLSSSSGGSGKMLPLVDGLPDVDSQLGRLPTIASRAGSSGFDSLNALVLPASTGLRPSSILHKSQPPPYPPTYLLQKSVSSQFDVVNTNKRATNQVPYQFISGENENLVSAKPPQMSLHHSMPRPVPFQRQMFPASETQPSAVSSSITPFPTHMTMLPSNHGYPLLGPTGATLMRPAMSIQNVPGSLLPIQGATQPVPPFPPRAPLQVLPLPLRSGPDPEPPSGIAYSGLINSLVAQGLISFTNQNAGQESLGVDFDQDLLKLRHENAITCLYADLPRQCMTCGLRFRTQEDHSKHMDWHVTKNRISKNRKQNPSRKWYVSASMWLSGAEALGTEATPGFLPTKAVVEKKDDEELAVPADEDQNTCALCGEHFEDFYSDETEEWMYRGAVYLNSPDGSKAGMDRSQLGPIVHAKCRSESSAVPPKDFGQEEGENSEGSQRKRMKS</sequence>
<feature type="region of interest" description="Disordered" evidence="2">
    <location>
        <begin position="941"/>
        <end position="972"/>
    </location>
</feature>
<keyword evidence="5" id="KW-1185">Reference proteome</keyword>
<dbReference type="GO" id="GO:0005849">
    <property type="term" value="C:mRNA cleavage factor complex"/>
    <property type="evidence" value="ECO:0007669"/>
    <property type="project" value="TreeGrafter"/>
</dbReference>
<dbReference type="PROSITE" id="PS00028">
    <property type="entry name" value="ZINC_FINGER_C2H2_1"/>
    <property type="match status" value="1"/>
</dbReference>
<evidence type="ECO:0000256" key="1">
    <source>
        <dbReference type="ARBA" id="ARBA00022664"/>
    </source>
</evidence>
<dbReference type="SMART" id="SM00582">
    <property type="entry name" value="RPR"/>
    <property type="match status" value="1"/>
</dbReference>
<evidence type="ECO:0000313" key="5">
    <source>
        <dbReference type="Proteomes" id="UP001279734"/>
    </source>
</evidence>
<name>A0AAD3XTJ4_NEPGR</name>
<dbReference type="InterPro" id="IPR013087">
    <property type="entry name" value="Znf_C2H2_type"/>
</dbReference>
<dbReference type="CDD" id="cd16982">
    <property type="entry name" value="CID_Pcf11"/>
    <property type="match status" value="1"/>
</dbReference>
<dbReference type="InterPro" id="IPR047415">
    <property type="entry name" value="Pcf11_CID"/>
</dbReference>
<dbReference type="Pfam" id="PF04818">
    <property type="entry name" value="CID"/>
    <property type="match status" value="1"/>
</dbReference>
<feature type="region of interest" description="Disordered" evidence="2">
    <location>
        <begin position="393"/>
        <end position="425"/>
    </location>
</feature>
<dbReference type="PANTHER" id="PTHR15921:SF12">
    <property type="entry name" value="POLYADENYLATION AND CLEAVAGE FACTOR HOMOLOG 4"/>
    <property type="match status" value="1"/>
</dbReference>